<name>A0A3D8T9D1_9HELO</name>
<feature type="compositionally biased region" description="Polar residues" evidence="1">
    <location>
        <begin position="199"/>
        <end position="210"/>
    </location>
</feature>
<evidence type="ECO:0000256" key="1">
    <source>
        <dbReference type="SAM" id="MobiDB-lite"/>
    </source>
</evidence>
<gene>
    <name evidence="2" type="ORF">BP5796_00936</name>
</gene>
<dbReference type="Proteomes" id="UP000256328">
    <property type="component" value="Unassembled WGS sequence"/>
</dbReference>
<proteinExistence type="predicted"/>
<organism evidence="2 3">
    <name type="scientific">Coleophoma crateriformis</name>
    <dbReference type="NCBI Taxonomy" id="565419"/>
    <lineage>
        <taxon>Eukaryota</taxon>
        <taxon>Fungi</taxon>
        <taxon>Dikarya</taxon>
        <taxon>Ascomycota</taxon>
        <taxon>Pezizomycotina</taxon>
        <taxon>Leotiomycetes</taxon>
        <taxon>Helotiales</taxon>
        <taxon>Dermateaceae</taxon>
        <taxon>Coleophoma</taxon>
    </lineage>
</organism>
<dbReference type="AlphaFoldDB" id="A0A3D8T9D1"/>
<evidence type="ECO:0000313" key="3">
    <source>
        <dbReference type="Proteomes" id="UP000256328"/>
    </source>
</evidence>
<protein>
    <submittedName>
        <fullName evidence="2">Uncharacterized protein</fullName>
    </submittedName>
</protein>
<sequence>MSSSSYRESPLDLTQFHGSPYYRPEKSALTQHHRYSNSQEDVPREFKPMLNRGDIILEGDGITRNIAFGTRQDFFAASSSETKMFGLDTHDFLLHLQRMTSQERRRLYRNSEVEFVIDVDAMDEEGYSMARIEEDLANLMVDSSANQIVSQGGRGLSAKIAEVTKEKMPPAPSDTKAFPMLPSRKTKGITFRAYKEPSQIASSKTPNSTTRDGRVMQPQTLEEVQASSQNRNGKCKQIQPPFSYEHVPKGPKNEFADPRDYLPPNGSILTTIDFLDLGDEMEFKNSLTSITVRLVFTGDYRTLSRTTPTYKFIESLVAVLNGCVNIRQFDIVLAVPRCQPLTKETVNQAHATLALPFYDLWFPDWRIMYQQPWMSQPDELHGALCKFMDDERYKSLCMRERASYAEKSRRRAGASR</sequence>
<dbReference type="OrthoDB" id="10299751at2759"/>
<reference evidence="2 3" key="1">
    <citation type="journal article" date="2018" name="IMA Fungus">
        <title>IMA Genome-F 9: Draft genome sequence of Annulohypoxylon stygium, Aspergillus mulundensis, Berkeleyomyces basicola (syn. Thielaviopsis basicola), Ceratocystis smalleyi, two Cercospora beticola strains, Coleophoma cylindrospora, Fusarium fracticaudum, Phialophora cf. hyalina, and Morchella septimelata.</title>
        <authorList>
            <person name="Wingfield B.D."/>
            <person name="Bills G.F."/>
            <person name="Dong Y."/>
            <person name="Huang W."/>
            <person name="Nel W.J."/>
            <person name="Swalarsk-Parry B.S."/>
            <person name="Vaghefi N."/>
            <person name="Wilken P.M."/>
            <person name="An Z."/>
            <person name="de Beer Z.W."/>
            <person name="De Vos L."/>
            <person name="Chen L."/>
            <person name="Duong T.A."/>
            <person name="Gao Y."/>
            <person name="Hammerbacher A."/>
            <person name="Kikkert J.R."/>
            <person name="Li Y."/>
            <person name="Li H."/>
            <person name="Li K."/>
            <person name="Li Q."/>
            <person name="Liu X."/>
            <person name="Ma X."/>
            <person name="Naidoo K."/>
            <person name="Pethybridge S.J."/>
            <person name="Sun J."/>
            <person name="Steenkamp E.T."/>
            <person name="van der Nest M.A."/>
            <person name="van Wyk S."/>
            <person name="Wingfield M.J."/>
            <person name="Xiong C."/>
            <person name="Yue Q."/>
            <person name="Zhang X."/>
        </authorList>
    </citation>
    <scope>NUCLEOTIDE SEQUENCE [LARGE SCALE GENOMIC DNA]</scope>
    <source>
        <strain evidence="2 3">BP5796</strain>
    </source>
</reference>
<accession>A0A3D8T9D1</accession>
<evidence type="ECO:0000313" key="2">
    <source>
        <dbReference type="EMBL" id="RDW95173.1"/>
    </source>
</evidence>
<feature type="region of interest" description="Disordered" evidence="1">
    <location>
        <begin position="195"/>
        <end position="214"/>
    </location>
</feature>
<comment type="caution">
    <text evidence="2">The sequence shown here is derived from an EMBL/GenBank/DDBJ whole genome shotgun (WGS) entry which is preliminary data.</text>
</comment>
<keyword evidence="3" id="KW-1185">Reference proteome</keyword>
<dbReference type="EMBL" id="PDLN01000001">
    <property type="protein sequence ID" value="RDW95173.1"/>
    <property type="molecule type" value="Genomic_DNA"/>
</dbReference>